<dbReference type="AlphaFoldDB" id="A0A1F5NE07"/>
<evidence type="ECO:0000313" key="14">
    <source>
        <dbReference type="Proteomes" id="UP000176547"/>
    </source>
</evidence>
<reference evidence="13 14" key="1">
    <citation type="journal article" date="2016" name="Nat. Commun.">
        <title>Thousands of microbial genomes shed light on interconnected biogeochemical processes in an aquifer system.</title>
        <authorList>
            <person name="Anantharaman K."/>
            <person name="Brown C.T."/>
            <person name="Hug L.A."/>
            <person name="Sharon I."/>
            <person name="Castelle C.J."/>
            <person name="Probst A.J."/>
            <person name="Thomas B.C."/>
            <person name="Singh A."/>
            <person name="Wilkins M.J."/>
            <person name="Karaoz U."/>
            <person name="Brodie E.L."/>
            <person name="Williams K.H."/>
            <person name="Hubbard S.S."/>
            <person name="Banfield J.F."/>
        </authorList>
    </citation>
    <scope>NUCLEOTIDE SEQUENCE [LARGE SCALE GENOMIC DNA]</scope>
</reference>
<protein>
    <recommendedName>
        <fullName evidence="3 11">Cysteine--tRNA ligase</fullName>
        <ecNumber evidence="3 11">6.1.1.16</ecNumber>
    </recommendedName>
</protein>
<dbReference type="EMBL" id="MFEG01000024">
    <property type="protein sequence ID" value="OGE75833.1"/>
    <property type="molecule type" value="Genomic_DNA"/>
</dbReference>
<dbReference type="GO" id="GO:0004817">
    <property type="term" value="F:cysteine-tRNA ligase activity"/>
    <property type="evidence" value="ECO:0007669"/>
    <property type="project" value="UniProtKB-UniRule"/>
</dbReference>
<dbReference type="Gene3D" id="3.40.50.620">
    <property type="entry name" value="HUPs"/>
    <property type="match status" value="1"/>
</dbReference>
<dbReference type="PANTHER" id="PTHR10890:SF3">
    <property type="entry name" value="CYSTEINE--TRNA LIGASE, CYTOPLASMIC"/>
    <property type="match status" value="1"/>
</dbReference>
<keyword evidence="5" id="KW-0479">Metal-binding</keyword>
<sequence length="363" mass="41030">MRIYNTLTRRKEEFKPLKDKEIKIYSCGPTVYDYAHIGNLRAFLFADLLKRALLATGDRITHIMNITDVGHLTGDRDMGEDKVEQASARQKKTAWELASFYTDAFLADIKELNILTPDRLPKATAHIKEMIALIEALEKKGYTYRTHDGVYFDTSKLADYGKLARLDLAGLKEGARVEANPEKRNPTDFALWKFSHPSSPFLSPGGRGKGEGEAAKRQMEWQSPWGVGFPGWHIECSAMSVKYLGQPFDIHTGGIDHIPVHHTNEIAQTEAATGKPLANYWLHSEFVMVSETRMGKSEGNLITLDAVKKRGYSPLAYRYFVLQGHYRTKLNFSWEAMDSAQNSLDRLYATIAEYDEPKIGCAE</sequence>
<dbReference type="InterPro" id="IPR032678">
    <property type="entry name" value="tRNA-synt_1_cat_dom"/>
</dbReference>
<dbReference type="InterPro" id="IPR024909">
    <property type="entry name" value="Cys-tRNA/MSH_ligase"/>
</dbReference>
<evidence type="ECO:0000256" key="4">
    <source>
        <dbReference type="ARBA" id="ARBA00022598"/>
    </source>
</evidence>
<accession>A0A1F5NE07</accession>
<dbReference type="GO" id="GO:0005524">
    <property type="term" value="F:ATP binding"/>
    <property type="evidence" value="ECO:0007669"/>
    <property type="project" value="UniProtKB-KW"/>
</dbReference>
<keyword evidence="10" id="KW-0030">Aminoacyl-tRNA synthetase</keyword>
<comment type="cofactor">
    <cofactor evidence="1">
        <name>Zn(2+)</name>
        <dbReference type="ChEBI" id="CHEBI:29105"/>
    </cofactor>
</comment>
<gene>
    <name evidence="13" type="ORF">A3K06_03500</name>
</gene>
<dbReference type="InterPro" id="IPR014729">
    <property type="entry name" value="Rossmann-like_a/b/a_fold"/>
</dbReference>
<evidence type="ECO:0000256" key="3">
    <source>
        <dbReference type="ARBA" id="ARBA00012832"/>
    </source>
</evidence>
<dbReference type="HAMAP" id="MF_00041">
    <property type="entry name" value="Cys_tRNA_synth"/>
    <property type="match status" value="1"/>
</dbReference>
<evidence type="ECO:0000256" key="10">
    <source>
        <dbReference type="ARBA" id="ARBA00023146"/>
    </source>
</evidence>
<evidence type="ECO:0000259" key="12">
    <source>
        <dbReference type="Pfam" id="PF01406"/>
    </source>
</evidence>
<name>A0A1F5NE07_9BACT</name>
<feature type="domain" description="tRNA synthetases class I catalytic" evidence="12">
    <location>
        <begin position="14"/>
        <end position="341"/>
    </location>
</feature>
<evidence type="ECO:0000313" key="13">
    <source>
        <dbReference type="EMBL" id="OGE75833.1"/>
    </source>
</evidence>
<evidence type="ECO:0000256" key="2">
    <source>
        <dbReference type="ARBA" id="ARBA00011245"/>
    </source>
</evidence>
<keyword evidence="9" id="KW-0648">Protein biosynthesis</keyword>
<dbReference type="CDD" id="cd00672">
    <property type="entry name" value="CysRS_core"/>
    <property type="match status" value="1"/>
</dbReference>
<dbReference type="NCBIfam" id="TIGR00435">
    <property type="entry name" value="cysS"/>
    <property type="match status" value="1"/>
</dbReference>
<dbReference type="SUPFAM" id="SSF52374">
    <property type="entry name" value="Nucleotidylyl transferase"/>
    <property type="match status" value="1"/>
</dbReference>
<keyword evidence="7" id="KW-0862">Zinc</keyword>
<evidence type="ECO:0000256" key="8">
    <source>
        <dbReference type="ARBA" id="ARBA00022840"/>
    </source>
</evidence>
<comment type="caution">
    <text evidence="13">The sequence shown here is derived from an EMBL/GenBank/DDBJ whole genome shotgun (WGS) entry which is preliminary data.</text>
</comment>
<dbReference type="Proteomes" id="UP000176547">
    <property type="component" value="Unassembled WGS sequence"/>
</dbReference>
<evidence type="ECO:0000256" key="11">
    <source>
        <dbReference type="NCBIfam" id="TIGR00435"/>
    </source>
</evidence>
<evidence type="ECO:0000256" key="7">
    <source>
        <dbReference type="ARBA" id="ARBA00022833"/>
    </source>
</evidence>
<dbReference type="PRINTS" id="PR00983">
    <property type="entry name" value="TRNASYNTHCYS"/>
</dbReference>
<dbReference type="GO" id="GO:0005829">
    <property type="term" value="C:cytosol"/>
    <property type="evidence" value="ECO:0007669"/>
    <property type="project" value="TreeGrafter"/>
</dbReference>
<keyword evidence="6" id="KW-0547">Nucleotide-binding</keyword>
<dbReference type="GO" id="GO:0046872">
    <property type="term" value="F:metal ion binding"/>
    <property type="evidence" value="ECO:0007669"/>
    <property type="project" value="UniProtKB-KW"/>
</dbReference>
<evidence type="ECO:0000256" key="5">
    <source>
        <dbReference type="ARBA" id="ARBA00022723"/>
    </source>
</evidence>
<dbReference type="PANTHER" id="PTHR10890">
    <property type="entry name" value="CYSTEINYL-TRNA SYNTHETASE"/>
    <property type="match status" value="1"/>
</dbReference>
<evidence type="ECO:0000256" key="1">
    <source>
        <dbReference type="ARBA" id="ARBA00001947"/>
    </source>
</evidence>
<dbReference type="GO" id="GO:0006423">
    <property type="term" value="P:cysteinyl-tRNA aminoacylation"/>
    <property type="evidence" value="ECO:0007669"/>
    <property type="project" value="UniProtKB-UniRule"/>
</dbReference>
<keyword evidence="4 13" id="KW-0436">Ligase</keyword>
<evidence type="ECO:0000256" key="6">
    <source>
        <dbReference type="ARBA" id="ARBA00022741"/>
    </source>
</evidence>
<organism evidence="13 14">
    <name type="scientific">Candidatus Doudnabacteria bacterium RIFCSPHIGHO2_01_52_17</name>
    <dbReference type="NCBI Taxonomy" id="1817820"/>
    <lineage>
        <taxon>Bacteria</taxon>
        <taxon>Candidatus Doudnaibacteriota</taxon>
    </lineage>
</organism>
<dbReference type="Pfam" id="PF01406">
    <property type="entry name" value="tRNA-synt_1e"/>
    <property type="match status" value="1"/>
</dbReference>
<proteinExistence type="inferred from homology"/>
<keyword evidence="8" id="KW-0067">ATP-binding</keyword>
<dbReference type="InterPro" id="IPR015803">
    <property type="entry name" value="Cys-tRNA-ligase"/>
</dbReference>
<feature type="non-terminal residue" evidence="13">
    <location>
        <position position="363"/>
    </location>
</feature>
<comment type="subunit">
    <text evidence="2">Monomer.</text>
</comment>
<evidence type="ECO:0000256" key="9">
    <source>
        <dbReference type="ARBA" id="ARBA00022917"/>
    </source>
</evidence>
<dbReference type="EC" id="6.1.1.16" evidence="3 11"/>